<evidence type="ECO:0000313" key="3">
    <source>
        <dbReference type="EMBL" id="MFC3152435.1"/>
    </source>
</evidence>
<comment type="caution">
    <text evidence="3">The sequence shown here is derived from an EMBL/GenBank/DDBJ whole genome shotgun (WGS) entry which is preliminary data.</text>
</comment>
<accession>A0ABV7HJU9</accession>
<keyword evidence="4" id="KW-1185">Reference proteome</keyword>
<sequence>MWGSKGSHHHWDTVISGKTKISGDLHFSGGLHIDGHVKGNIIADDESNGVVRISDRGQVEGEIRAPNVIVNGRVLGNVYSTKHLELAKKASVQGDVYYTVMEMVMGAEVNGQLKHTTEVKDMKKSSVSKAQTPMVEPKPVSDNG</sequence>
<dbReference type="PANTHER" id="PTHR35024:SF4">
    <property type="entry name" value="POLYMER-FORMING CYTOSKELETAL PROTEIN"/>
    <property type="match status" value="1"/>
</dbReference>
<evidence type="ECO:0000256" key="2">
    <source>
        <dbReference type="SAM" id="MobiDB-lite"/>
    </source>
</evidence>
<evidence type="ECO:0000256" key="1">
    <source>
        <dbReference type="ARBA" id="ARBA00044755"/>
    </source>
</evidence>
<dbReference type="InterPro" id="IPR007607">
    <property type="entry name" value="BacA/B"/>
</dbReference>
<evidence type="ECO:0000313" key="4">
    <source>
        <dbReference type="Proteomes" id="UP001595476"/>
    </source>
</evidence>
<dbReference type="Pfam" id="PF04519">
    <property type="entry name" value="Bactofilin"/>
    <property type="match status" value="1"/>
</dbReference>
<protein>
    <submittedName>
        <fullName evidence="3">Polymer-forming cytoskeletal protein</fullName>
    </submittedName>
</protein>
<dbReference type="RefSeq" id="WP_386722366.1">
    <property type="nucleotide sequence ID" value="NZ_JBHRSZ010000007.1"/>
</dbReference>
<dbReference type="Proteomes" id="UP001595476">
    <property type="component" value="Unassembled WGS sequence"/>
</dbReference>
<reference evidence="4" key="1">
    <citation type="journal article" date="2019" name="Int. J. Syst. Evol. Microbiol.">
        <title>The Global Catalogue of Microorganisms (GCM) 10K type strain sequencing project: providing services to taxonomists for standard genome sequencing and annotation.</title>
        <authorList>
            <consortium name="The Broad Institute Genomics Platform"/>
            <consortium name="The Broad Institute Genome Sequencing Center for Infectious Disease"/>
            <person name="Wu L."/>
            <person name="Ma J."/>
        </authorList>
    </citation>
    <scope>NUCLEOTIDE SEQUENCE [LARGE SCALE GENOMIC DNA]</scope>
    <source>
        <strain evidence="4">KCTC 52438</strain>
    </source>
</reference>
<dbReference type="EMBL" id="JBHRSZ010000007">
    <property type="protein sequence ID" value="MFC3152435.1"/>
    <property type="molecule type" value="Genomic_DNA"/>
</dbReference>
<feature type="region of interest" description="Disordered" evidence="2">
    <location>
        <begin position="118"/>
        <end position="144"/>
    </location>
</feature>
<dbReference type="PANTHER" id="PTHR35024">
    <property type="entry name" value="HYPOTHETICAL CYTOSOLIC PROTEIN"/>
    <property type="match status" value="1"/>
</dbReference>
<proteinExistence type="inferred from homology"/>
<organism evidence="3 4">
    <name type="scientific">Litoribrevibacter euphylliae</name>
    <dbReference type="NCBI Taxonomy" id="1834034"/>
    <lineage>
        <taxon>Bacteria</taxon>
        <taxon>Pseudomonadati</taxon>
        <taxon>Pseudomonadota</taxon>
        <taxon>Gammaproteobacteria</taxon>
        <taxon>Oceanospirillales</taxon>
        <taxon>Oceanospirillaceae</taxon>
        <taxon>Litoribrevibacter</taxon>
    </lineage>
</organism>
<comment type="similarity">
    <text evidence="1">Belongs to the bactofilin family.</text>
</comment>
<name>A0ABV7HJU9_9GAMM</name>
<gene>
    <name evidence="3" type="ORF">ACFOEK_15475</name>
</gene>